<sequence length="254" mass="29196">MSLNSVGWEVFYVKEAVLDWIRDHRKNYGLLITVRSLLNEKLEDGILRFAKRHHHHSNKQPILVIFTDDGRKKRPTSFSKLDIRDYGYPELSFKAMLNKVETVTEEKEERSEERRRERSVPSSTEQEKSQQNLNSSLSSTIKSPSSTSQTSCTRHELYVDFAKIGWSTWIISPKGYNAYYCKGDCNFPLGQNQWPTNHATVQSIVHELTLAPGVGKPCCVPNKLFSITLLYFDDQENVVLKQYDDMVAVSCGCH</sequence>
<dbReference type="PANTHER" id="PTHR11848">
    <property type="entry name" value="TGF-BETA FAMILY"/>
    <property type="match status" value="1"/>
</dbReference>
<dbReference type="GO" id="GO:0008083">
    <property type="term" value="F:growth factor activity"/>
    <property type="evidence" value="ECO:0007669"/>
    <property type="project" value="UniProtKB-KW"/>
</dbReference>
<proteinExistence type="inferred from homology"/>
<dbReference type="Gene3D" id="2.60.120.970">
    <property type="match status" value="1"/>
</dbReference>
<dbReference type="Pfam" id="PF00019">
    <property type="entry name" value="TGF_beta"/>
    <property type="match status" value="1"/>
</dbReference>
<gene>
    <name evidence="11" type="ORF">B4U79_07025</name>
</gene>
<dbReference type="GO" id="GO:0005615">
    <property type="term" value="C:extracellular space"/>
    <property type="evidence" value="ECO:0007669"/>
    <property type="project" value="TreeGrafter"/>
</dbReference>
<reference evidence="11 12" key="1">
    <citation type="journal article" date="2018" name="Gigascience">
        <title>Genomes of trombidid mites reveal novel predicted allergens and laterally-transferred genes associated with secondary metabolism.</title>
        <authorList>
            <person name="Dong X."/>
            <person name="Chaisiri K."/>
            <person name="Xia D."/>
            <person name="Armstrong S.D."/>
            <person name="Fang Y."/>
            <person name="Donnelly M.J."/>
            <person name="Kadowaki T."/>
            <person name="McGarry J.W."/>
            <person name="Darby A.C."/>
            <person name="Makepeace B.L."/>
        </authorList>
    </citation>
    <scope>NUCLEOTIDE SEQUENCE [LARGE SCALE GENOMIC DNA]</scope>
    <source>
        <strain evidence="11">UoL-WK</strain>
    </source>
</reference>
<evidence type="ECO:0000256" key="4">
    <source>
        <dbReference type="ARBA" id="ARBA00022729"/>
    </source>
</evidence>
<dbReference type="OrthoDB" id="5987191at2759"/>
<dbReference type="CDD" id="cd13765">
    <property type="entry name" value="TGF_beta_ADMP"/>
    <property type="match status" value="1"/>
</dbReference>
<evidence type="ECO:0000256" key="1">
    <source>
        <dbReference type="ARBA" id="ARBA00004613"/>
    </source>
</evidence>
<keyword evidence="3" id="KW-0964">Secreted</keyword>
<dbReference type="SMART" id="SM00204">
    <property type="entry name" value="TGFB"/>
    <property type="match status" value="1"/>
</dbReference>
<dbReference type="InterPro" id="IPR029034">
    <property type="entry name" value="Cystine-knot_cytokine"/>
</dbReference>
<evidence type="ECO:0000256" key="7">
    <source>
        <dbReference type="ARBA" id="ARBA00023180"/>
    </source>
</evidence>
<dbReference type="STRING" id="1965070.A0A3S3P0J0"/>
<accession>A0A3S3P0J0</accession>
<dbReference type="FunFam" id="2.10.90.10:FF:000001">
    <property type="entry name" value="Bone morphogenetic protein 4"/>
    <property type="match status" value="1"/>
</dbReference>
<dbReference type="EMBL" id="NCKU01001198">
    <property type="protein sequence ID" value="RWS12817.1"/>
    <property type="molecule type" value="Genomic_DNA"/>
</dbReference>
<evidence type="ECO:0000256" key="6">
    <source>
        <dbReference type="ARBA" id="ARBA00023157"/>
    </source>
</evidence>
<evidence type="ECO:0000256" key="2">
    <source>
        <dbReference type="ARBA" id="ARBA00006656"/>
    </source>
</evidence>
<organism evidence="11 12">
    <name type="scientific">Dinothrombium tinctorium</name>
    <dbReference type="NCBI Taxonomy" id="1965070"/>
    <lineage>
        <taxon>Eukaryota</taxon>
        <taxon>Metazoa</taxon>
        <taxon>Ecdysozoa</taxon>
        <taxon>Arthropoda</taxon>
        <taxon>Chelicerata</taxon>
        <taxon>Arachnida</taxon>
        <taxon>Acari</taxon>
        <taxon>Acariformes</taxon>
        <taxon>Trombidiformes</taxon>
        <taxon>Prostigmata</taxon>
        <taxon>Anystina</taxon>
        <taxon>Parasitengona</taxon>
        <taxon>Trombidioidea</taxon>
        <taxon>Trombidiidae</taxon>
        <taxon>Dinothrombium</taxon>
    </lineage>
</organism>
<evidence type="ECO:0000256" key="3">
    <source>
        <dbReference type="ARBA" id="ARBA00022525"/>
    </source>
</evidence>
<evidence type="ECO:0000259" key="10">
    <source>
        <dbReference type="PROSITE" id="PS51362"/>
    </source>
</evidence>
<feature type="compositionally biased region" description="Low complexity" evidence="9">
    <location>
        <begin position="120"/>
        <end position="149"/>
    </location>
</feature>
<comment type="caution">
    <text evidence="11">The sequence shown here is derived from an EMBL/GenBank/DDBJ whole genome shotgun (WGS) entry which is preliminary data.</text>
</comment>
<feature type="region of interest" description="Disordered" evidence="9">
    <location>
        <begin position="102"/>
        <end position="149"/>
    </location>
</feature>
<dbReference type="InterPro" id="IPR017948">
    <property type="entry name" value="TGFb_CS"/>
</dbReference>
<dbReference type="PANTHER" id="PTHR11848:SF308">
    <property type="entry name" value="BMP-LIKE PROTEIN UNC-129"/>
    <property type="match status" value="1"/>
</dbReference>
<keyword evidence="4" id="KW-0732">Signal</keyword>
<dbReference type="InterPro" id="IPR001839">
    <property type="entry name" value="TGF-b_C"/>
</dbReference>
<keyword evidence="7" id="KW-0325">Glycoprotein</keyword>
<feature type="compositionally biased region" description="Basic and acidic residues" evidence="9">
    <location>
        <begin position="102"/>
        <end position="119"/>
    </location>
</feature>
<evidence type="ECO:0000256" key="8">
    <source>
        <dbReference type="RuleBase" id="RU000354"/>
    </source>
</evidence>
<dbReference type="InterPro" id="IPR015615">
    <property type="entry name" value="TGF-beta-rel"/>
</dbReference>
<keyword evidence="6" id="KW-1015">Disulfide bond</keyword>
<name>A0A3S3P0J0_9ACAR</name>
<comment type="subcellular location">
    <subcellularLocation>
        <location evidence="1">Secreted</location>
    </subcellularLocation>
</comment>
<keyword evidence="5 8" id="KW-0339">Growth factor</keyword>
<dbReference type="Proteomes" id="UP000285301">
    <property type="component" value="Unassembled WGS sequence"/>
</dbReference>
<dbReference type="SUPFAM" id="SSF57501">
    <property type="entry name" value="Cystine-knot cytokines"/>
    <property type="match status" value="1"/>
</dbReference>
<dbReference type="Gene3D" id="2.10.90.10">
    <property type="entry name" value="Cystine-knot cytokines"/>
    <property type="match status" value="1"/>
</dbReference>
<evidence type="ECO:0000313" key="11">
    <source>
        <dbReference type="EMBL" id="RWS12817.1"/>
    </source>
</evidence>
<evidence type="ECO:0000256" key="9">
    <source>
        <dbReference type="SAM" id="MobiDB-lite"/>
    </source>
</evidence>
<dbReference type="PROSITE" id="PS51362">
    <property type="entry name" value="TGF_BETA_2"/>
    <property type="match status" value="1"/>
</dbReference>
<keyword evidence="12" id="KW-1185">Reference proteome</keyword>
<dbReference type="GO" id="GO:0005125">
    <property type="term" value="F:cytokine activity"/>
    <property type="evidence" value="ECO:0007669"/>
    <property type="project" value="TreeGrafter"/>
</dbReference>
<feature type="domain" description="TGF-beta family profile" evidence="10">
    <location>
        <begin position="115"/>
        <end position="254"/>
    </location>
</feature>
<dbReference type="AlphaFoldDB" id="A0A3S3P0J0"/>
<comment type="similarity">
    <text evidence="2 8">Belongs to the TGF-beta family.</text>
</comment>
<evidence type="ECO:0000256" key="5">
    <source>
        <dbReference type="ARBA" id="ARBA00023030"/>
    </source>
</evidence>
<protein>
    <submittedName>
        <fullName evidence="11">Bone morphogenetic protein 7-like protein</fullName>
    </submittedName>
</protein>
<dbReference type="PROSITE" id="PS00250">
    <property type="entry name" value="TGF_BETA_1"/>
    <property type="match status" value="1"/>
</dbReference>
<evidence type="ECO:0000313" key="12">
    <source>
        <dbReference type="Proteomes" id="UP000285301"/>
    </source>
</evidence>